<reference evidence="2 3" key="1">
    <citation type="submission" date="2018-04" db="EMBL/GenBank/DDBJ databases">
        <title>Genome of Nocardioides gansuensis WSJ-1.</title>
        <authorList>
            <person name="Wu S."/>
            <person name="Wang G."/>
        </authorList>
    </citation>
    <scope>NUCLEOTIDE SEQUENCE [LARGE SCALE GENOMIC DNA]</scope>
    <source>
        <strain evidence="2 3">WSJ-1</strain>
    </source>
</reference>
<feature type="transmembrane region" description="Helical" evidence="1">
    <location>
        <begin position="22"/>
        <end position="52"/>
    </location>
</feature>
<proteinExistence type="predicted"/>
<sequence>MIAAIRPRVAPVTTTSPMTVPLLLLGTGAAAVLVDLPAASVVPVGGLLLWGVREAGCRSTARRVCGHASTLIALTFVLAVSTPVLLPAAVDQLVLAGFAAIALAAVLASSPSARAALRPRRPEPGDLAWLVGGFGTALPVGVAVMPLGARATVLELSAITALVVLVPALYELLYRGLLMHVAGVSRQGVVLVALAQGLATVPLFGWWGLLAGTLLGAAFGYVRVGGGWQASLCAHWGVAFGLAAPVLMGAGVIA</sequence>
<keyword evidence="1" id="KW-0472">Membrane</keyword>
<dbReference type="EMBL" id="QDGZ01000004">
    <property type="protein sequence ID" value="PVG82927.1"/>
    <property type="molecule type" value="Genomic_DNA"/>
</dbReference>
<evidence type="ECO:0000313" key="3">
    <source>
        <dbReference type="Proteomes" id="UP000246018"/>
    </source>
</evidence>
<dbReference type="Proteomes" id="UP000246018">
    <property type="component" value="Unassembled WGS sequence"/>
</dbReference>
<comment type="caution">
    <text evidence="2">The sequence shown here is derived from an EMBL/GenBank/DDBJ whole genome shotgun (WGS) entry which is preliminary data.</text>
</comment>
<keyword evidence="1" id="KW-0812">Transmembrane</keyword>
<protein>
    <submittedName>
        <fullName evidence="2">Uncharacterized protein</fullName>
    </submittedName>
</protein>
<name>A0A2T8FB59_9ACTN</name>
<feature type="transmembrane region" description="Helical" evidence="1">
    <location>
        <begin position="64"/>
        <end position="86"/>
    </location>
</feature>
<dbReference type="AlphaFoldDB" id="A0A2T8FB59"/>
<evidence type="ECO:0000256" key="1">
    <source>
        <dbReference type="SAM" id="Phobius"/>
    </source>
</evidence>
<feature type="transmembrane region" description="Helical" evidence="1">
    <location>
        <begin position="92"/>
        <end position="115"/>
    </location>
</feature>
<organism evidence="2 3">
    <name type="scientific">Nocardioides gansuensis</name>
    <dbReference type="NCBI Taxonomy" id="2138300"/>
    <lineage>
        <taxon>Bacteria</taxon>
        <taxon>Bacillati</taxon>
        <taxon>Actinomycetota</taxon>
        <taxon>Actinomycetes</taxon>
        <taxon>Propionibacteriales</taxon>
        <taxon>Nocardioidaceae</taxon>
        <taxon>Nocardioides</taxon>
    </lineage>
</organism>
<gene>
    <name evidence="2" type="ORF">DDE18_11325</name>
</gene>
<feature type="transmembrane region" description="Helical" evidence="1">
    <location>
        <begin position="151"/>
        <end position="170"/>
    </location>
</feature>
<feature type="transmembrane region" description="Helical" evidence="1">
    <location>
        <begin position="127"/>
        <end position="145"/>
    </location>
</feature>
<evidence type="ECO:0000313" key="2">
    <source>
        <dbReference type="EMBL" id="PVG82927.1"/>
    </source>
</evidence>
<accession>A0A2T8FB59</accession>
<keyword evidence="3" id="KW-1185">Reference proteome</keyword>
<keyword evidence="1" id="KW-1133">Transmembrane helix</keyword>
<feature type="transmembrane region" description="Helical" evidence="1">
    <location>
        <begin position="234"/>
        <end position="253"/>
    </location>
</feature>